<evidence type="ECO:0000313" key="4">
    <source>
        <dbReference type="Proteomes" id="UP001055804"/>
    </source>
</evidence>
<dbReference type="InterPro" id="IPR038404">
    <property type="entry name" value="TRAP_DctP_sf"/>
</dbReference>
<gene>
    <name evidence="3" type="ORF">NJQ99_12120</name>
</gene>
<dbReference type="InterPro" id="IPR018389">
    <property type="entry name" value="DctP_fam"/>
</dbReference>
<keyword evidence="4" id="KW-1185">Reference proteome</keyword>
<dbReference type="PANTHER" id="PTHR33376">
    <property type="match status" value="1"/>
</dbReference>
<name>A0A9J6PM91_9PROT</name>
<evidence type="ECO:0000256" key="1">
    <source>
        <dbReference type="ARBA" id="ARBA00022729"/>
    </source>
</evidence>
<dbReference type="CDD" id="cd13602">
    <property type="entry name" value="PBP2_TRAP_BpDctp6_7"/>
    <property type="match status" value="1"/>
</dbReference>
<dbReference type="Proteomes" id="UP001055804">
    <property type="component" value="Unassembled WGS sequence"/>
</dbReference>
<dbReference type="AlphaFoldDB" id="A0A9J6PM91"/>
<keyword evidence="1 2" id="KW-0732">Signal</keyword>
<dbReference type="SUPFAM" id="SSF53850">
    <property type="entry name" value="Periplasmic binding protein-like II"/>
    <property type="match status" value="1"/>
</dbReference>
<evidence type="ECO:0000256" key="2">
    <source>
        <dbReference type="SAM" id="SignalP"/>
    </source>
</evidence>
<dbReference type="RefSeq" id="WP_269333093.1">
    <property type="nucleotide sequence ID" value="NZ_JAMZFT010000002.1"/>
</dbReference>
<dbReference type="Pfam" id="PF03480">
    <property type="entry name" value="DctP"/>
    <property type="match status" value="1"/>
</dbReference>
<protein>
    <submittedName>
        <fullName evidence="3">TRAP transporter substrate-binding protein</fullName>
    </submittedName>
</protein>
<dbReference type="PANTHER" id="PTHR33376:SF4">
    <property type="entry name" value="SIALIC ACID-BINDING PERIPLASMIC PROTEIN SIAP"/>
    <property type="match status" value="1"/>
</dbReference>
<reference evidence="3" key="1">
    <citation type="submission" date="2022-06" db="EMBL/GenBank/DDBJ databases">
        <title>Isolation and Genomics of Futiania mangrovii gen. nov., sp. nov., a Rare and Metabolically-versatile member in the Class Alphaproteobacteria.</title>
        <authorList>
            <person name="Liu L."/>
            <person name="Huang W.-C."/>
            <person name="Pan J."/>
            <person name="Li J."/>
            <person name="Huang Y."/>
            <person name="Du H."/>
            <person name="Liu Y."/>
            <person name="Li M."/>
        </authorList>
    </citation>
    <scope>NUCLEOTIDE SEQUENCE</scope>
    <source>
        <strain evidence="3">FT118</strain>
    </source>
</reference>
<dbReference type="NCBIfam" id="NF037995">
    <property type="entry name" value="TRAP_S1"/>
    <property type="match status" value="1"/>
</dbReference>
<comment type="caution">
    <text evidence="3">The sequence shown here is derived from an EMBL/GenBank/DDBJ whole genome shotgun (WGS) entry which is preliminary data.</text>
</comment>
<dbReference type="Gene3D" id="3.40.190.170">
    <property type="entry name" value="Bacterial extracellular solute-binding protein, family 7"/>
    <property type="match status" value="1"/>
</dbReference>
<feature type="signal peptide" evidence="2">
    <location>
        <begin position="1"/>
        <end position="21"/>
    </location>
</feature>
<dbReference type="GO" id="GO:0055085">
    <property type="term" value="P:transmembrane transport"/>
    <property type="evidence" value="ECO:0007669"/>
    <property type="project" value="InterPro"/>
</dbReference>
<proteinExistence type="predicted"/>
<evidence type="ECO:0000313" key="3">
    <source>
        <dbReference type="EMBL" id="MCP1337162.1"/>
    </source>
</evidence>
<organism evidence="3 4">
    <name type="scientific">Futiania mangrovi</name>
    <dbReference type="NCBI Taxonomy" id="2959716"/>
    <lineage>
        <taxon>Bacteria</taxon>
        <taxon>Pseudomonadati</taxon>
        <taxon>Pseudomonadota</taxon>
        <taxon>Alphaproteobacteria</taxon>
        <taxon>Futianiales</taxon>
        <taxon>Futianiaceae</taxon>
        <taxon>Futiania</taxon>
    </lineage>
</organism>
<sequence>MKLRSAIIATTLMGLSSAASAQDWNMASGYSDAFFLTKVIKSFINDVEDTTGGDLKITLHDNQSLVRLGDMKQAVQTGQVQIGEILLSQLGNENPLYELDNIPFLAANFDEAEKLWSVLRPKVADALLASEMRLLYIGPWPTSGFYSNEPINTVDQLKGAKIRVYNDITRRFFVETGSEPTIVQFSEVPQAFATGLIDSMFTAPQLCLALKCWDFVKAFTHVGSHIPTNAVVVNESAFQSLSKERQEALLAAGERAEAEAWKAARAVLAEQLGMLAQNGMTVKEANATLVSDLREVGETILKVWLDKAGPEGQAVVEAYRAK</sequence>
<feature type="chain" id="PRO_5039912015" evidence="2">
    <location>
        <begin position="22"/>
        <end position="322"/>
    </location>
</feature>
<dbReference type="EMBL" id="JAMZFT010000002">
    <property type="protein sequence ID" value="MCP1337162.1"/>
    <property type="molecule type" value="Genomic_DNA"/>
</dbReference>
<accession>A0A9J6PM91</accession>